<dbReference type="InterPro" id="IPR013655">
    <property type="entry name" value="PAS_fold_3"/>
</dbReference>
<proteinExistence type="predicted"/>
<dbReference type="PROSITE" id="PS50111">
    <property type="entry name" value="CHEMOTAXIS_TRANSDUC_2"/>
    <property type="match status" value="1"/>
</dbReference>
<dbReference type="Gene3D" id="1.10.287.950">
    <property type="entry name" value="Methyl-accepting chemotaxis protein"/>
    <property type="match status" value="1"/>
</dbReference>
<dbReference type="EMBL" id="JAWDIO010000002">
    <property type="protein sequence ID" value="MDU0354157.1"/>
    <property type="molecule type" value="Genomic_DNA"/>
</dbReference>
<keyword evidence="1" id="KW-0807">Transducer</keyword>
<dbReference type="InterPro" id="IPR000014">
    <property type="entry name" value="PAS"/>
</dbReference>
<comment type="caution">
    <text evidence="5">The sequence shown here is derived from an EMBL/GenBank/DDBJ whole genome shotgun (WGS) entry which is preliminary data.</text>
</comment>
<dbReference type="PANTHER" id="PTHR24422">
    <property type="entry name" value="CHEMOTAXIS PROTEIN METHYLTRANSFERASE"/>
    <property type="match status" value="1"/>
</dbReference>
<dbReference type="InterPro" id="IPR001610">
    <property type="entry name" value="PAC"/>
</dbReference>
<name>A0ABU3SVW8_9ALTE</name>
<dbReference type="CDD" id="cd00130">
    <property type="entry name" value="PAS"/>
    <property type="match status" value="2"/>
</dbReference>
<reference evidence="5 6" key="1">
    <citation type="submission" date="2023-10" db="EMBL/GenBank/DDBJ databases">
        <title>Glaciecola aquimarina strain GGW-M5 nov., isolated from a coastal seawater.</title>
        <authorList>
            <person name="Bayburt H."/>
            <person name="Kim J.M."/>
            <person name="Choi B.J."/>
            <person name="Jeon C.O."/>
        </authorList>
    </citation>
    <scope>NUCLEOTIDE SEQUENCE [LARGE SCALE GENOMIC DNA]</scope>
    <source>
        <strain evidence="5 6">KCTC 32108</strain>
    </source>
</reference>
<dbReference type="NCBIfam" id="TIGR00229">
    <property type="entry name" value="sensory_box"/>
    <property type="match status" value="2"/>
</dbReference>
<dbReference type="Pfam" id="PF00015">
    <property type="entry name" value="MCPsignal"/>
    <property type="match status" value="1"/>
</dbReference>
<feature type="domain" description="PAC" evidence="4">
    <location>
        <begin position="216"/>
        <end position="270"/>
    </location>
</feature>
<dbReference type="PROSITE" id="PS50113">
    <property type="entry name" value="PAC"/>
    <property type="match status" value="2"/>
</dbReference>
<dbReference type="SMART" id="SM00086">
    <property type="entry name" value="PAC"/>
    <property type="match status" value="2"/>
</dbReference>
<dbReference type="SMART" id="SM00283">
    <property type="entry name" value="MA"/>
    <property type="match status" value="1"/>
</dbReference>
<dbReference type="Pfam" id="PF08447">
    <property type="entry name" value="PAS_3"/>
    <property type="match status" value="2"/>
</dbReference>
<gene>
    <name evidence="5" type="ORF">RS130_09590</name>
</gene>
<keyword evidence="6" id="KW-1185">Reference proteome</keyword>
<evidence type="ECO:0000313" key="6">
    <source>
        <dbReference type="Proteomes" id="UP001247805"/>
    </source>
</evidence>
<evidence type="ECO:0000256" key="1">
    <source>
        <dbReference type="PROSITE-ProRule" id="PRU00284"/>
    </source>
</evidence>
<evidence type="ECO:0000259" key="3">
    <source>
        <dbReference type="PROSITE" id="PS50112"/>
    </source>
</evidence>
<evidence type="ECO:0000259" key="4">
    <source>
        <dbReference type="PROSITE" id="PS50113"/>
    </source>
</evidence>
<evidence type="ECO:0000313" key="5">
    <source>
        <dbReference type="EMBL" id="MDU0354157.1"/>
    </source>
</evidence>
<dbReference type="Proteomes" id="UP001247805">
    <property type="component" value="Unassembled WGS sequence"/>
</dbReference>
<dbReference type="InterPro" id="IPR004089">
    <property type="entry name" value="MCPsignal_dom"/>
</dbReference>
<dbReference type="CDD" id="cd11386">
    <property type="entry name" value="MCP_signal"/>
    <property type="match status" value="1"/>
</dbReference>
<evidence type="ECO:0000259" key="2">
    <source>
        <dbReference type="PROSITE" id="PS50111"/>
    </source>
</evidence>
<dbReference type="Gene3D" id="3.30.450.20">
    <property type="entry name" value="PAS domain"/>
    <property type="match status" value="2"/>
</dbReference>
<sequence length="437" mass="48007">MWFTKKVKELESELAKKEQQLKAKDSLLHAFSTSMAIIEFTPDGYILNANENFAIAMEYQLSQIIGSHHSMFCKPELTKSSEYADFWRELEQGKAMKGEFERLTHSGHVIWLAASYCPVFDNRGKVEKVVKIASDVTDTVTHMRELSSKVDSVSRSMAVIEFDLNGIILKCNDNFLQSTGYLEQEILGQHHKMFCTPELVNSLEYRTMWSNLNQGQFLSGRFKRLGKNGQPIWLEATYNPVFNADGEIVKVVKFATDISDTVASAAEASQVAYESLMNTDVVSHKGLGIVNEAIQAMVQVSDGLGSAAQSLNSLNSQSEQISNIVNTISAIADQTNLLALNAAIEAARAGEQGRGFAVVADEVRQLAARTSKSTAEIEEVVKDNNALTTQAVKSMDTVVASSKTGMELVEQTGAAINEISTGTKEVVEVIKVQLENN</sequence>
<dbReference type="InterPro" id="IPR000700">
    <property type="entry name" value="PAS-assoc_C"/>
</dbReference>
<feature type="domain" description="PAC" evidence="4">
    <location>
        <begin position="96"/>
        <end position="148"/>
    </location>
</feature>
<dbReference type="InterPro" id="IPR050903">
    <property type="entry name" value="Bact_Chemotaxis_MeTrfase"/>
</dbReference>
<protein>
    <submittedName>
        <fullName evidence="5">PAS domain-containing methyl-accepting chemotaxis protein</fullName>
    </submittedName>
</protein>
<dbReference type="PROSITE" id="PS50112">
    <property type="entry name" value="PAS"/>
    <property type="match status" value="1"/>
</dbReference>
<dbReference type="RefSeq" id="WP_316025777.1">
    <property type="nucleotide sequence ID" value="NZ_JAWDIO010000002.1"/>
</dbReference>
<dbReference type="SUPFAM" id="SSF55785">
    <property type="entry name" value="PYP-like sensor domain (PAS domain)"/>
    <property type="match status" value="2"/>
</dbReference>
<dbReference type="InterPro" id="IPR035965">
    <property type="entry name" value="PAS-like_dom_sf"/>
</dbReference>
<dbReference type="SUPFAM" id="SSF58104">
    <property type="entry name" value="Methyl-accepting chemotaxis protein (MCP) signaling domain"/>
    <property type="match status" value="1"/>
</dbReference>
<feature type="domain" description="Methyl-accepting transducer" evidence="2">
    <location>
        <begin position="257"/>
        <end position="437"/>
    </location>
</feature>
<dbReference type="PANTHER" id="PTHR24422:SF10">
    <property type="entry name" value="CHEMOTAXIS PROTEIN METHYLTRANSFERASE 2"/>
    <property type="match status" value="1"/>
</dbReference>
<accession>A0ABU3SVW8</accession>
<organism evidence="5 6">
    <name type="scientific">Paraglaciecola aquimarina</name>
    <dbReference type="NCBI Taxonomy" id="1235557"/>
    <lineage>
        <taxon>Bacteria</taxon>
        <taxon>Pseudomonadati</taxon>
        <taxon>Pseudomonadota</taxon>
        <taxon>Gammaproteobacteria</taxon>
        <taxon>Alteromonadales</taxon>
        <taxon>Alteromonadaceae</taxon>
        <taxon>Paraglaciecola</taxon>
    </lineage>
</organism>
<feature type="domain" description="PAS" evidence="3">
    <location>
        <begin position="142"/>
        <end position="189"/>
    </location>
</feature>